<dbReference type="Pfam" id="PF17768">
    <property type="entry name" value="RecJ_OB"/>
    <property type="match status" value="1"/>
</dbReference>
<gene>
    <name evidence="2" type="ordered locus">Hfelis_05090</name>
</gene>
<organism evidence="2 3">
    <name type="scientific">Helicobacter felis (strain ATCC 49179 / CCUG 28539 / NCTC 12436 / CS1)</name>
    <dbReference type="NCBI Taxonomy" id="936155"/>
    <lineage>
        <taxon>Bacteria</taxon>
        <taxon>Pseudomonadati</taxon>
        <taxon>Campylobacterota</taxon>
        <taxon>Epsilonproteobacteria</taxon>
        <taxon>Campylobacterales</taxon>
        <taxon>Helicobacteraceae</taxon>
        <taxon>Helicobacter</taxon>
    </lineage>
</organism>
<name>E7A9W5_HELFC</name>
<dbReference type="GeneID" id="36133683"/>
<keyword evidence="2" id="KW-0378">Hydrolase</keyword>
<keyword evidence="3" id="KW-1185">Reference proteome</keyword>
<evidence type="ECO:0000313" key="3">
    <source>
        <dbReference type="Proteomes" id="UP000007934"/>
    </source>
</evidence>
<dbReference type="RefSeq" id="WP_013468962.1">
    <property type="nucleotide sequence ID" value="NC_014810.2"/>
</dbReference>
<evidence type="ECO:0000259" key="1">
    <source>
        <dbReference type="Pfam" id="PF17768"/>
    </source>
</evidence>
<dbReference type="STRING" id="936155.HFELIS_05090"/>
<feature type="domain" description="RecJ OB" evidence="1">
    <location>
        <begin position="12"/>
        <end position="78"/>
    </location>
</feature>
<dbReference type="Gene3D" id="2.40.50.460">
    <property type="match status" value="1"/>
</dbReference>
<dbReference type="EMBL" id="FQ670179">
    <property type="protein sequence ID" value="CBY82593.1"/>
    <property type="molecule type" value="Genomic_DNA"/>
</dbReference>
<protein>
    <submittedName>
        <fullName evidence="2">Single-stranded-DNA-specific exonuclease</fullName>
    </submittedName>
</protein>
<accession>E7A9W5</accession>
<reference evidence="2 3" key="1">
    <citation type="journal article" date="2011" name="Genome Biol. Evol.">
        <title>Comparative whole genome sequence analysis of the carcinogenic bacterial model pathogen Helicobacter felis.</title>
        <authorList>
            <person name="Arnold I.C."/>
            <person name="Zigova Z."/>
            <person name="Holden M."/>
            <person name="Lawley T.D."/>
            <person name="Rad R."/>
            <person name="Dougan G."/>
            <person name="Falkow S."/>
            <person name="Bentley S.D."/>
            <person name="Muller A."/>
        </authorList>
    </citation>
    <scope>NUCLEOTIDE SEQUENCE [LARGE SCALE GENOMIC DNA]</scope>
    <source>
        <strain evidence="3">ATCC 49179 / CCUG 28539 / NCTC 12436 / CS1</strain>
    </source>
</reference>
<keyword evidence="2" id="KW-0540">Nuclease</keyword>
<dbReference type="KEGG" id="hfe:HFELIS_05090"/>
<dbReference type="HOGENOM" id="CLU_2167446_0_0_7"/>
<dbReference type="AlphaFoldDB" id="E7A9W5"/>
<dbReference type="InterPro" id="IPR041122">
    <property type="entry name" value="RecJ_OB"/>
</dbReference>
<dbReference type="GO" id="GO:0004527">
    <property type="term" value="F:exonuclease activity"/>
    <property type="evidence" value="ECO:0007669"/>
    <property type="project" value="UniProtKB-KW"/>
</dbReference>
<proteinExistence type="predicted"/>
<evidence type="ECO:0000313" key="2">
    <source>
        <dbReference type="EMBL" id="CBY82593.1"/>
    </source>
</evidence>
<sequence length="111" mass="12582">MLFKVPSLEIFFNPEFIALYKRGEPYGVGNPTPLFEVCAPLKSWRFLGKTQQHVELVLEDGAACLVCKWWFCPSEHHSLFQIGVPLCLIGEYDPIDQELKCVRVGDPSLPS</sequence>
<dbReference type="Proteomes" id="UP000007934">
    <property type="component" value="Chromosome"/>
</dbReference>
<keyword evidence="2" id="KW-0269">Exonuclease</keyword>
<dbReference type="OrthoDB" id="9809852at2"/>